<comment type="caution">
    <text evidence="3">The sequence shown here is derived from an EMBL/GenBank/DDBJ whole genome shotgun (WGS) entry which is preliminary data.</text>
</comment>
<comment type="similarity">
    <text evidence="1">Belongs to the UPF0161 family.</text>
</comment>
<dbReference type="PANTHER" id="PTHR33383">
    <property type="entry name" value="MEMBRANE PROTEIN INSERTION EFFICIENCY FACTOR-RELATED"/>
    <property type="match status" value="1"/>
</dbReference>
<accession>A0ABT5TZL9</accession>
<keyword evidence="1" id="KW-1003">Cell membrane</keyword>
<evidence type="ECO:0000313" key="4">
    <source>
        <dbReference type="Proteomes" id="UP001165561"/>
    </source>
</evidence>
<keyword evidence="1" id="KW-0472">Membrane</keyword>
<name>A0ABT5TZL9_9MICO</name>
<keyword evidence="4" id="KW-1185">Reference proteome</keyword>
<comment type="subcellular location">
    <subcellularLocation>
        <location evidence="1">Cell membrane</location>
        <topology evidence="1">Peripheral membrane protein</topology>
        <orientation evidence="1">Cytoplasmic side</orientation>
    </subcellularLocation>
</comment>
<dbReference type="InterPro" id="IPR002696">
    <property type="entry name" value="Membr_insert_effic_factor_YidD"/>
</dbReference>
<evidence type="ECO:0000313" key="3">
    <source>
        <dbReference type="EMBL" id="MDD9207118.1"/>
    </source>
</evidence>
<comment type="function">
    <text evidence="1">Could be involved in insertion of integral membrane proteins into the membrane.</text>
</comment>
<protein>
    <recommendedName>
        <fullName evidence="1">Putative membrane protein insertion efficiency factor</fullName>
    </recommendedName>
</protein>
<dbReference type="NCBIfam" id="TIGR00278">
    <property type="entry name" value="membrane protein insertion efficiency factor YidD"/>
    <property type="match status" value="1"/>
</dbReference>
<dbReference type="Pfam" id="PF01809">
    <property type="entry name" value="YidD"/>
    <property type="match status" value="1"/>
</dbReference>
<evidence type="ECO:0000256" key="2">
    <source>
        <dbReference type="SAM" id="MobiDB-lite"/>
    </source>
</evidence>
<dbReference type="HAMAP" id="MF_00386">
    <property type="entry name" value="UPF0161_YidD"/>
    <property type="match status" value="1"/>
</dbReference>
<organism evidence="3 4">
    <name type="scientific">Georgenia halotolerans</name>
    <dbReference type="NCBI Taxonomy" id="3028317"/>
    <lineage>
        <taxon>Bacteria</taxon>
        <taxon>Bacillati</taxon>
        <taxon>Actinomycetota</taxon>
        <taxon>Actinomycetes</taxon>
        <taxon>Micrococcales</taxon>
        <taxon>Bogoriellaceae</taxon>
        <taxon>Georgenia</taxon>
    </lineage>
</organism>
<feature type="region of interest" description="Disordered" evidence="2">
    <location>
        <begin position="65"/>
        <end position="112"/>
    </location>
</feature>
<sequence>MTWLLLVPVRGYQLIVSPWFGQSCKYYPSCSAYAVTALRRHGAVRGTGLAVWRLLRCNPWSLGGVDHVPPRREPGRAMQETGGGARTLGQTAGDRDGTGSSTRGALGAPQDL</sequence>
<proteinExistence type="inferred from homology"/>
<dbReference type="SMART" id="SM01234">
    <property type="entry name" value="Haemolytic"/>
    <property type="match status" value="1"/>
</dbReference>
<dbReference type="EMBL" id="JARACI010001047">
    <property type="protein sequence ID" value="MDD9207118.1"/>
    <property type="molecule type" value="Genomic_DNA"/>
</dbReference>
<evidence type="ECO:0000256" key="1">
    <source>
        <dbReference type="HAMAP-Rule" id="MF_00386"/>
    </source>
</evidence>
<gene>
    <name evidence="3" type="primary">yidD</name>
    <name evidence="3" type="ORF">PU560_11680</name>
</gene>
<dbReference type="Proteomes" id="UP001165561">
    <property type="component" value="Unassembled WGS sequence"/>
</dbReference>
<reference evidence="3" key="1">
    <citation type="submission" date="2023-02" db="EMBL/GenBank/DDBJ databases">
        <title>Georgenia sp.10Sc9-8, isolated from a soil sample collected from the Taklamakan desert.</title>
        <authorList>
            <person name="Liu S."/>
        </authorList>
    </citation>
    <scope>NUCLEOTIDE SEQUENCE</scope>
    <source>
        <strain evidence="3">10Sc9-8</strain>
    </source>
</reference>
<dbReference type="PANTHER" id="PTHR33383:SF1">
    <property type="entry name" value="MEMBRANE PROTEIN INSERTION EFFICIENCY FACTOR-RELATED"/>
    <property type="match status" value="1"/>
</dbReference>